<keyword evidence="5 11" id="KW-0812">Transmembrane</keyword>
<protein>
    <recommendedName>
        <fullName evidence="11">Zinc metalloprotease</fullName>
        <ecNumber evidence="11">3.4.24.-</ecNumber>
    </recommendedName>
</protein>
<dbReference type="GO" id="GO:0006508">
    <property type="term" value="P:proteolysis"/>
    <property type="evidence" value="ECO:0007669"/>
    <property type="project" value="UniProtKB-KW"/>
</dbReference>
<keyword evidence="9 11" id="KW-0482">Metalloprotease</keyword>
<dbReference type="CDD" id="cd06163">
    <property type="entry name" value="S2P-M50_PDZ_RseP-like"/>
    <property type="match status" value="1"/>
</dbReference>
<evidence type="ECO:0000259" key="12">
    <source>
        <dbReference type="SMART" id="SM00228"/>
    </source>
</evidence>
<keyword evidence="11" id="KW-0479">Metal-binding</keyword>
<dbReference type="AlphaFoldDB" id="A0AA52EHY5"/>
<feature type="domain" description="PDZ" evidence="12">
    <location>
        <begin position="128"/>
        <end position="199"/>
    </location>
</feature>
<comment type="cofactor">
    <cofactor evidence="1 11">
        <name>Zn(2+)</name>
        <dbReference type="ChEBI" id="CHEBI:29105"/>
    </cofactor>
</comment>
<feature type="transmembrane region" description="Helical" evidence="11">
    <location>
        <begin position="344"/>
        <end position="365"/>
    </location>
</feature>
<sequence>MEFDFGFIALSLLAFIGGFSLLVFVHEWGHYSVGRLFGVRVEVFSIGFGKEIYGYTAKSGTRWRLSAIPLGGYVKFFGDASAASNPGEHVEGLTDEEKKDCLHYKPLWQRALVVAAGPAVNLLLPVLIFAGFTYANGKVFVDADVSFVEEKSAADRAGFQVGDVIIAVNDREISNFTQVRTEILMQPGGPMDFTVQRGTQTILLKAIVDKRFMEDRFGNQYAKGYLGVRPSGTYKVVQYGLFGALAEGARSTGDQIGLMVRNIGQLILGLRSIKEVKGPVGMVQIMGDAASRSFLDWLSIVTVLSLSLGIMNLLPIPVLDGGHLLYYGLEAIKGGPINKKAQEAGFIIGFGLIILLMVVVTLNDLQSLVS</sequence>
<name>A0AA52EHY5_9PROT</name>
<comment type="similarity">
    <text evidence="3 11">Belongs to the peptidase M50B family.</text>
</comment>
<feature type="transmembrane region" description="Helical" evidence="11">
    <location>
        <begin position="6"/>
        <end position="25"/>
    </location>
</feature>
<comment type="subcellular location">
    <subcellularLocation>
        <location evidence="2">Membrane</location>
        <topology evidence="2">Multi-pass membrane protein</topology>
    </subcellularLocation>
</comment>
<dbReference type="RefSeq" id="WP_310798217.1">
    <property type="nucleotide sequence ID" value="NZ_CP123872.1"/>
</dbReference>
<dbReference type="InterPro" id="IPR036034">
    <property type="entry name" value="PDZ_sf"/>
</dbReference>
<evidence type="ECO:0000256" key="3">
    <source>
        <dbReference type="ARBA" id="ARBA00007931"/>
    </source>
</evidence>
<dbReference type="InterPro" id="IPR041489">
    <property type="entry name" value="PDZ_6"/>
</dbReference>
<dbReference type="InterPro" id="IPR004387">
    <property type="entry name" value="Pept_M50_Zn"/>
</dbReference>
<dbReference type="Gene3D" id="2.30.42.10">
    <property type="match status" value="1"/>
</dbReference>
<keyword evidence="10 11" id="KW-0472">Membrane</keyword>
<dbReference type="NCBIfam" id="TIGR00054">
    <property type="entry name" value="RIP metalloprotease RseP"/>
    <property type="match status" value="1"/>
</dbReference>
<dbReference type="PANTHER" id="PTHR42837:SF2">
    <property type="entry name" value="MEMBRANE METALLOPROTEASE ARASP2, CHLOROPLASTIC-RELATED"/>
    <property type="match status" value="1"/>
</dbReference>
<keyword evidence="6 11" id="KW-0378">Hydrolase</keyword>
<keyword evidence="7 11" id="KW-0862">Zinc</keyword>
<reference evidence="13" key="1">
    <citation type="submission" date="2023-04" db="EMBL/GenBank/DDBJ databases">
        <title>Complete genome sequence of Temperatibacter marinus.</title>
        <authorList>
            <person name="Rong J.-C."/>
            <person name="Yi M.-L."/>
            <person name="Zhao Q."/>
        </authorList>
    </citation>
    <scope>NUCLEOTIDE SEQUENCE</scope>
    <source>
        <strain evidence="13">NBRC 110045</strain>
    </source>
</reference>
<evidence type="ECO:0000256" key="10">
    <source>
        <dbReference type="ARBA" id="ARBA00023136"/>
    </source>
</evidence>
<dbReference type="GO" id="GO:0046872">
    <property type="term" value="F:metal ion binding"/>
    <property type="evidence" value="ECO:0007669"/>
    <property type="project" value="UniProtKB-KW"/>
</dbReference>
<evidence type="ECO:0000256" key="2">
    <source>
        <dbReference type="ARBA" id="ARBA00004141"/>
    </source>
</evidence>
<evidence type="ECO:0000256" key="9">
    <source>
        <dbReference type="ARBA" id="ARBA00023049"/>
    </source>
</evidence>
<accession>A0AA52EHY5</accession>
<dbReference type="Proteomes" id="UP001268683">
    <property type="component" value="Chromosome"/>
</dbReference>
<dbReference type="GO" id="GO:0016020">
    <property type="term" value="C:membrane"/>
    <property type="evidence" value="ECO:0007669"/>
    <property type="project" value="UniProtKB-SubCell"/>
</dbReference>
<evidence type="ECO:0000256" key="6">
    <source>
        <dbReference type="ARBA" id="ARBA00022801"/>
    </source>
</evidence>
<dbReference type="Pfam" id="PF02163">
    <property type="entry name" value="Peptidase_M50"/>
    <property type="match status" value="1"/>
</dbReference>
<proteinExistence type="inferred from homology"/>
<dbReference type="Pfam" id="PF17820">
    <property type="entry name" value="PDZ_6"/>
    <property type="match status" value="1"/>
</dbReference>
<evidence type="ECO:0000256" key="1">
    <source>
        <dbReference type="ARBA" id="ARBA00001947"/>
    </source>
</evidence>
<gene>
    <name evidence="13" type="primary">rseP</name>
    <name evidence="13" type="ORF">QGN29_12555</name>
</gene>
<dbReference type="KEGG" id="tmk:QGN29_12555"/>
<dbReference type="PANTHER" id="PTHR42837">
    <property type="entry name" value="REGULATOR OF SIGMA-E PROTEASE RSEP"/>
    <property type="match status" value="1"/>
</dbReference>
<evidence type="ECO:0000256" key="5">
    <source>
        <dbReference type="ARBA" id="ARBA00022692"/>
    </source>
</evidence>
<dbReference type="SMART" id="SM00228">
    <property type="entry name" value="PDZ"/>
    <property type="match status" value="1"/>
</dbReference>
<dbReference type="SUPFAM" id="SSF50156">
    <property type="entry name" value="PDZ domain-like"/>
    <property type="match status" value="1"/>
</dbReference>
<keyword evidence="14" id="KW-1185">Reference proteome</keyword>
<dbReference type="GO" id="GO:0004222">
    <property type="term" value="F:metalloendopeptidase activity"/>
    <property type="evidence" value="ECO:0007669"/>
    <property type="project" value="InterPro"/>
</dbReference>
<dbReference type="EC" id="3.4.24.-" evidence="11"/>
<keyword evidence="8 11" id="KW-1133">Transmembrane helix</keyword>
<evidence type="ECO:0000256" key="7">
    <source>
        <dbReference type="ARBA" id="ARBA00022833"/>
    </source>
</evidence>
<evidence type="ECO:0000256" key="8">
    <source>
        <dbReference type="ARBA" id="ARBA00022989"/>
    </source>
</evidence>
<evidence type="ECO:0000256" key="4">
    <source>
        <dbReference type="ARBA" id="ARBA00022670"/>
    </source>
</evidence>
<feature type="transmembrane region" description="Helical" evidence="11">
    <location>
        <begin position="294"/>
        <end position="314"/>
    </location>
</feature>
<evidence type="ECO:0000313" key="13">
    <source>
        <dbReference type="EMBL" id="WND02381.1"/>
    </source>
</evidence>
<dbReference type="InterPro" id="IPR008915">
    <property type="entry name" value="Peptidase_M50"/>
</dbReference>
<evidence type="ECO:0000256" key="11">
    <source>
        <dbReference type="RuleBase" id="RU362031"/>
    </source>
</evidence>
<dbReference type="InterPro" id="IPR001478">
    <property type="entry name" value="PDZ"/>
</dbReference>
<organism evidence="13 14">
    <name type="scientific">Temperatibacter marinus</name>
    <dbReference type="NCBI Taxonomy" id="1456591"/>
    <lineage>
        <taxon>Bacteria</taxon>
        <taxon>Pseudomonadati</taxon>
        <taxon>Pseudomonadota</taxon>
        <taxon>Alphaproteobacteria</taxon>
        <taxon>Kordiimonadales</taxon>
        <taxon>Temperatibacteraceae</taxon>
        <taxon>Temperatibacter</taxon>
    </lineage>
</organism>
<dbReference type="EMBL" id="CP123872">
    <property type="protein sequence ID" value="WND02381.1"/>
    <property type="molecule type" value="Genomic_DNA"/>
</dbReference>
<keyword evidence="4" id="KW-0645">Protease</keyword>
<evidence type="ECO:0000313" key="14">
    <source>
        <dbReference type="Proteomes" id="UP001268683"/>
    </source>
</evidence>